<dbReference type="AlphaFoldDB" id="A0A5M5C593"/>
<dbReference type="InterPro" id="IPR001173">
    <property type="entry name" value="Glyco_trans_2-like"/>
</dbReference>
<accession>A0A5M5C593</accession>
<evidence type="ECO:0000259" key="1">
    <source>
        <dbReference type="Pfam" id="PF00535"/>
    </source>
</evidence>
<dbReference type="GO" id="GO:0016740">
    <property type="term" value="F:transferase activity"/>
    <property type="evidence" value="ECO:0007669"/>
    <property type="project" value="UniProtKB-KW"/>
</dbReference>
<dbReference type="CDD" id="cd00761">
    <property type="entry name" value="Glyco_tranf_GTA_type"/>
    <property type="match status" value="1"/>
</dbReference>
<protein>
    <submittedName>
        <fullName evidence="2">Glycosyltransferase family 2 protein</fullName>
    </submittedName>
</protein>
<proteinExistence type="predicted"/>
<dbReference type="Proteomes" id="UP000323717">
    <property type="component" value="Unassembled WGS sequence"/>
</dbReference>
<dbReference type="InterPro" id="IPR029044">
    <property type="entry name" value="Nucleotide-diphossugar_trans"/>
</dbReference>
<reference evidence="2 3" key="1">
    <citation type="journal article" date="2019" name="Nat. Med.">
        <title>A library of human gut bacterial isolates paired with longitudinal multiomics data enables mechanistic microbiome research.</title>
        <authorList>
            <person name="Poyet M."/>
            <person name="Groussin M."/>
            <person name="Gibbons S.M."/>
            <person name="Avila-Pacheco J."/>
            <person name="Jiang X."/>
            <person name="Kearney S.M."/>
            <person name="Perrotta A.R."/>
            <person name="Berdy B."/>
            <person name="Zhao S."/>
            <person name="Lieberman T.D."/>
            <person name="Swanson P.K."/>
            <person name="Smith M."/>
            <person name="Roesemann S."/>
            <person name="Alexander J.E."/>
            <person name="Rich S.A."/>
            <person name="Livny J."/>
            <person name="Vlamakis H."/>
            <person name="Clish C."/>
            <person name="Bullock K."/>
            <person name="Deik A."/>
            <person name="Scott J."/>
            <person name="Pierce K.A."/>
            <person name="Xavier R.J."/>
            <person name="Alm E.J."/>
        </authorList>
    </citation>
    <scope>NUCLEOTIDE SEQUENCE [LARGE SCALE GENOMIC DNA]</scope>
    <source>
        <strain evidence="2 3">BIOML-A163</strain>
    </source>
</reference>
<keyword evidence="2" id="KW-0808">Transferase</keyword>
<dbReference type="EMBL" id="VWLE01000072">
    <property type="protein sequence ID" value="KAA3952961.1"/>
    <property type="molecule type" value="Genomic_DNA"/>
</dbReference>
<dbReference type="Gene3D" id="3.90.550.10">
    <property type="entry name" value="Spore Coat Polysaccharide Biosynthesis Protein SpsA, Chain A"/>
    <property type="match status" value="1"/>
</dbReference>
<dbReference type="SUPFAM" id="SSF53448">
    <property type="entry name" value="Nucleotide-diphospho-sugar transferases"/>
    <property type="match status" value="1"/>
</dbReference>
<gene>
    <name evidence="2" type="ORF">F3D71_07555</name>
</gene>
<name>A0A5M5C593_BACOV</name>
<dbReference type="Pfam" id="PF00535">
    <property type="entry name" value="Glycos_transf_2"/>
    <property type="match status" value="1"/>
</dbReference>
<evidence type="ECO:0000313" key="3">
    <source>
        <dbReference type="Proteomes" id="UP000323717"/>
    </source>
</evidence>
<evidence type="ECO:0000313" key="2">
    <source>
        <dbReference type="EMBL" id="KAA3952961.1"/>
    </source>
</evidence>
<organism evidence="2 3">
    <name type="scientific">Bacteroides ovatus</name>
    <dbReference type="NCBI Taxonomy" id="28116"/>
    <lineage>
        <taxon>Bacteria</taxon>
        <taxon>Pseudomonadati</taxon>
        <taxon>Bacteroidota</taxon>
        <taxon>Bacteroidia</taxon>
        <taxon>Bacteroidales</taxon>
        <taxon>Bacteroidaceae</taxon>
        <taxon>Bacteroides</taxon>
    </lineage>
</organism>
<sequence length="293" mass="34465">MNPILTIAIPTYNRPDKIYEQVMGLIPQLTDEVQLIVQDNHSDQPVESLFSNDVKAKCTFLRNKYNIGADANIAKCFELCESPWLLVLGDDDPVEDFAVATILEDIKNSEAGRIFLCYDWKQSYVAHGLDEFLAHCDQRYWCLFWMSGCVYHLPLLKDFFHQYFYSISTMQPNIVLLVNALANHPEYSIEVTGKHIHKLAGPDTHWNREVYIYASLFMFDVLFKYKSKLKSTLFHTVADLLYRHVITMVKTERDFSHAFDLMMRITKRRGIINTVRYDFHWFIRCLYHVIIRK</sequence>
<feature type="domain" description="Glycosyltransferase 2-like" evidence="1">
    <location>
        <begin position="6"/>
        <end position="111"/>
    </location>
</feature>
<comment type="caution">
    <text evidence="2">The sequence shown here is derived from an EMBL/GenBank/DDBJ whole genome shotgun (WGS) entry which is preliminary data.</text>
</comment>